<accession>A0ABW0ZUR1</accession>
<proteinExistence type="predicted"/>
<evidence type="ECO:0000313" key="1">
    <source>
        <dbReference type="EMBL" id="MFC5746237.1"/>
    </source>
</evidence>
<organism evidence="1 2">
    <name type="scientific">Actinomadura rugatobispora</name>
    <dbReference type="NCBI Taxonomy" id="1994"/>
    <lineage>
        <taxon>Bacteria</taxon>
        <taxon>Bacillati</taxon>
        <taxon>Actinomycetota</taxon>
        <taxon>Actinomycetes</taxon>
        <taxon>Streptosporangiales</taxon>
        <taxon>Thermomonosporaceae</taxon>
        <taxon>Actinomadura</taxon>
    </lineage>
</organism>
<sequence>MRRPLTVLGVVAGAAVLVALWREYPAMARYIKMERM</sequence>
<dbReference type="EMBL" id="JBHSON010000012">
    <property type="protein sequence ID" value="MFC5746237.1"/>
    <property type="molecule type" value="Genomic_DNA"/>
</dbReference>
<dbReference type="Pfam" id="PF21833">
    <property type="entry name" value="DUF6893"/>
    <property type="match status" value="1"/>
</dbReference>
<keyword evidence="2" id="KW-1185">Reference proteome</keyword>
<name>A0ABW0ZUR1_9ACTN</name>
<reference evidence="2" key="1">
    <citation type="journal article" date="2019" name="Int. J. Syst. Evol. Microbiol.">
        <title>The Global Catalogue of Microorganisms (GCM) 10K type strain sequencing project: providing services to taxonomists for standard genome sequencing and annotation.</title>
        <authorList>
            <consortium name="The Broad Institute Genomics Platform"/>
            <consortium name="The Broad Institute Genome Sequencing Center for Infectious Disease"/>
            <person name="Wu L."/>
            <person name="Ma J."/>
        </authorList>
    </citation>
    <scope>NUCLEOTIDE SEQUENCE [LARGE SCALE GENOMIC DNA]</scope>
    <source>
        <strain evidence="2">KCTC 42087</strain>
    </source>
</reference>
<comment type="caution">
    <text evidence="1">The sequence shown here is derived from an EMBL/GenBank/DDBJ whole genome shotgun (WGS) entry which is preliminary data.</text>
</comment>
<evidence type="ECO:0000313" key="2">
    <source>
        <dbReference type="Proteomes" id="UP001596074"/>
    </source>
</evidence>
<dbReference type="RefSeq" id="WP_378281853.1">
    <property type="nucleotide sequence ID" value="NZ_JBHSON010000012.1"/>
</dbReference>
<dbReference type="InterPro" id="IPR054188">
    <property type="entry name" value="DUF6893"/>
</dbReference>
<gene>
    <name evidence="1" type="ORF">ACFPZN_11510</name>
</gene>
<dbReference type="Proteomes" id="UP001596074">
    <property type="component" value="Unassembled WGS sequence"/>
</dbReference>
<protein>
    <submittedName>
        <fullName evidence="1">DUF6893 family small protein</fullName>
    </submittedName>
</protein>